<gene>
    <name evidence="8" type="ORF">DI556_22810</name>
</gene>
<dbReference type="SUPFAM" id="SSF103473">
    <property type="entry name" value="MFS general substrate transporter"/>
    <property type="match status" value="1"/>
</dbReference>
<organism evidence="8 9">
    <name type="scientific">Rhodovulum sulfidophilum</name>
    <name type="common">Rhodobacter sulfidophilus</name>
    <dbReference type="NCBI Taxonomy" id="35806"/>
    <lineage>
        <taxon>Bacteria</taxon>
        <taxon>Pseudomonadati</taxon>
        <taxon>Pseudomonadota</taxon>
        <taxon>Alphaproteobacteria</taxon>
        <taxon>Rhodobacterales</taxon>
        <taxon>Paracoccaceae</taxon>
        <taxon>Rhodovulum</taxon>
    </lineage>
</organism>
<dbReference type="GO" id="GO:0005886">
    <property type="term" value="C:plasma membrane"/>
    <property type="evidence" value="ECO:0007669"/>
    <property type="project" value="UniProtKB-SubCell"/>
</dbReference>
<dbReference type="InterPro" id="IPR036259">
    <property type="entry name" value="MFS_trans_sf"/>
</dbReference>
<sequence length="397" mass="38756">MTATLTPGHRSVRWPVVLAALAGGVAAAMQVSKASAAMPLLRAEFGVGLTAASAYLAAFSLGAALLGLALGLATQRIGAARAGVIGLGLLGAAGVASAFAPNWALLCLCRLVEAAGLPLVVAAMPALTQSASGDGRRALVAGIWSTWLPLGIALALTLAAFQLEAPGGWRTLFLWTGLAPIAAALLLLACRPGPPPAASAAPAPRRPPAEVLGMAGVFLLFSAVYLILTGLIPSVAVTDLSLGLSGAAALGAGSALLVVAGNLTATLLLFRGAAPGRLLALAFAGMAGCAALFLAGGPGNGPRIVGGAAFNFAAGIAPGVIWSLVPRLSRSTGLGAAAIAGTYYQAAGLGQVAGPVLAGVLAEATGGWAGILGCVLPLALLGAGLSLRLASRRESVS</sequence>
<feature type="transmembrane region" description="Helical" evidence="6">
    <location>
        <begin position="304"/>
        <end position="325"/>
    </location>
</feature>
<dbReference type="GO" id="GO:0022857">
    <property type="term" value="F:transmembrane transporter activity"/>
    <property type="evidence" value="ECO:0007669"/>
    <property type="project" value="InterPro"/>
</dbReference>
<dbReference type="Proteomes" id="UP000249185">
    <property type="component" value="Unassembled WGS sequence"/>
</dbReference>
<dbReference type="InterPro" id="IPR050189">
    <property type="entry name" value="MFS_Efflux_Transporters"/>
</dbReference>
<dbReference type="InterPro" id="IPR020846">
    <property type="entry name" value="MFS_dom"/>
</dbReference>
<feature type="transmembrane region" description="Helical" evidence="6">
    <location>
        <begin position="172"/>
        <end position="190"/>
    </location>
</feature>
<evidence type="ECO:0000256" key="2">
    <source>
        <dbReference type="ARBA" id="ARBA00022475"/>
    </source>
</evidence>
<keyword evidence="5 6" id="KW-0472">Membrane</keyword>
<protein>
    <recommendedName>
        <fullName evidence="7">Major facilitator superfamily (MFS) profile domain-containing protein</fullName>
    </recommendedName>
</protein>
<reference evidence="8 9" key="1">
    <citation type="submission" date="2017-08" db="EMBL/GenBank/DDBJ databases">
        <title>Infants hospitalized years apart are colonized by the same room-sourced microbial strains.</title>
        <authorList>
            <person name="Brooks B."/>
            <person name="Olm M.R."/>
            <person name="Firek B.A."/>
            <person name="Baker R."/>
            <person name="Thomas B.C."/>
            <person name="Morowitz M.J."/>
            <person name="Banfield J.F."/>
        </authorList>
    </citation>
    <scope>NUCLEOTIDE SEQUENCE [LARGE SCALE GENOMIC DNA]</scope>
    <source>
        <strain evidence="8">S2_005_002_R2_34</strain>
    </source>
</reference>
<feature type="transmembrane region" description="Helical" evidence="6">
    <location>
        <begin position="103"/>
        <end position="127"/>
    </location>
</feature>
<dbReference type="AlphaFoldDB" id="A0A2W5MVZ8"/>
<evidence type="ECO:0000256" key="6">
    <source>
        <dbReference type="SAM" id="Phobius"/>
    </source>
</evidence>
<dbReference type="Pfam" id="PF07690">
    <property type="entry name" value="MFS_1"/>
    <property type="match status" value="1"/>
</dbReference>
<dbReference type="CDD" id="cd06174">
    <property type="entry name" value="MFS"/>
    <property type="match status" value="1"/>
</dbReference>
<name>A0A2W5MVZ8_RHOSU</name>
<feature type="transmembrane region" description="Helical" evidence="6">
    <location>
        <begin position="368"/>
        <end position="390"/>
    </location>
</feature>
<evidence type="ECO:0000256" key="4">
    <source>
        <dbReference type="ARBA" id="ARBA00022989"/>
    </source>
</evidence>
<comment type="caution">
    <text evidence="8">The sequence shown here is derived from an EMBL/GenBank/DDBJ whole genome shotgun (WGS) entry which is preliminary data.</text>
</comment>
<evidence type="ECO:0000256" key="3">
    <source>
        <dbReference type="ARBA" id="ARBA00022692"/>
    </source>
</evidence>
<dbReference type="InterPro" id="IPR011701">
    <property type="entry name" value="MFS"/>
</dbReference>
<feature type="transmembrane region" description="Helical" evidence="6">
    <location>
        <begin position="244"/>
        <end position="270"/>
    </location>
</feature>
<accession>A0A2W5MVZ8</accession>
<feature type="transmembrane region" description="Helical" evidence="6">
    <location>
        <begin position="277"/>
        <end position="298"/>
    </location>
</feature>
<feature type="transmembrane region" description="Helical" evidence="6">
    <location>
        <begin position="139"/>
        <end position="160"/>
    </location>
</feature>
<evidence type="ECO:0000313" key="9">
    <source>
        <dbReference type="Proteomes" id="UP000249185"/>
    </source>
</evidence>
<proteinExistence type="predicted"/>
<evidence type="ECO:0000313" key="8">
    <source>
        <dbReference type="EMBL" id="PZQ45392.1"/>
    </source>
</evidence>
<dbReference type="PANTHER" id="PTHR43124">
    <property type="entry name" value="PURINE EFFLUX PUMP PBUE"/>
    <property type="match status" value="1"/>
</dbReference>
<feature type="transmembrane region" description="Helical" evidence="6">
    <location>
        <begin position="337"/>
        <end position="362"/>
    </location>
</feature>
<dbReference type="Gene3D" id="1.20.1250.20">
    <property type="entry name" value="MFS general substrate transporter like domains"/>
    <property type="match status" value="1"/>
</dbReference>
<evidence type="ECO:0000256" key="5">
    <source>
        <dbReference type="ARBA" id="ARBA00023136"/>
    </source>
</evidence>
<keyword evidence="4 6" id="KW-1133">Transmembrane helix</keyword>
<keyword evidence="3 6" id="KW-0812">Transmembrane</keyword>
<dbReference type="PANTHER" id="PTHR43124:SF3">
    <property type="entry name" value="CHLORAMPHENICOL EFFLUX PUMP RV0191"/>
    <property type="match status" value="1"/>
</dbReference>
<dbReference type="EMBL" id="QFPW01000061">
    <property type="protein sequence ID" value="PZQ45392.1"/>
    <property type="molecule type" value="Genomic_DNA"/>
</dbReference>
<comment type="subcellular location">
    <subcellularLocation>
        <location evidence="1">Cell membrane</location>
        <topology evidence="1">Multi-pass membrane protein</topology>
    </subcellularLocation>
</comment>
<evidence type="ECO:0000259" key="7">
    <source>
        <dbReference type="PROSITE" id="PS50850"/>
    </source>
</evidence>
<evidence type="ECO:0000256" key="1">
    <source>
        <dbReference type="ARBA" id="ARBA00004651"/>
    </source>
</evidence>
<keyword evidence="2" id="KW-1003">Cell membrane</keyword>
<feature type="transmembrane region" description="Helical" evidence="6">
    <location>
        <begin position="52"/>
        <end position="72"/>
    </location>
</feature>
<dbReference type="PROSITE" id="PS50850">
    <property type="entry name" value="MFS"/>
    <property type="match status" value="1"/>
</dbReference>
<feature type="transmembrane region" description="Helical" evidence="6">
    <location>
        <begin position="79"/>
        <end position="97"/>
    </location>
</feature>
<feature type="domain" description="Major facilitator superfamily (MFS) profile" evidence="7">
    <location>
        <begin position="16"/>
        <end position="394"/>
    </location>
</feature>
<feature type="transmembrane region" description="Helical" evidence="6">
    <location>
        <begin position="211"/>
        <end position="232"/>
    </location>
</feature>